<evidence type="ECO:0000313" key="3">
    <source>
        <dbReference type="Proteomes" id="UP000076717"/>
    </source>
</evidence>
<feature type="region of interest" description="Disordered" evidence="1">
    <location>
        <begin position="294"/>
        <end position="333"/>
    </location>
</feature>
<feature type="compositionally biased region" description="Basic and acidic residues" evidence="1">
    <location>
        <begin position="103"/>
        <end position="121"/>
    </location>
</feature>
<dbReference type="AntiFam" id="ANF00076">
    <property type="entry name" value="Shadow ORF (opposite copA)"/>
</dbReference>
<sequence length="333" mass="36120">MLGPALDGREHPQALVVAGLDDLEGAGGQRAGLVEHDRVDAATRLEHLGSAQEDPQLRAASRAHEHGGRSREPQRARAGDDQNRHGRRDRGREVGSGEQPAGEGREGQHHHDGHEDGRDAVGEALHPGLARLGVRDQAAHPGEGRLGADPVDADDQHAVRVEDSARYGRARPDLDRHALSGQHARVDGAGAFEHGAVGGHGLAGSHAEAVADGQRARGHPLLRALRRDPDSVLRPEPEQRPQRSTRVALRARLDVPTREHQHRYRCGDLEVDLVVARATAEQFERHLHPWSAGVAEEQRVHRTEERGADAEADQGVHAHRAVAQRPPRGAVER</sequence>
<feature type="region of interest" description="Disordered" evidence="1">
    <location>
        <begin position="26"/>
        <end position="121"/>
    </location>
</feature>
<organism evidence="2 3">
    <name type="scientific">Rathayibacter tanaceti</name>
    <dbReference type="NCBI Taxonomy" id="1671680"/>
    <lineage>
        <taxon>Bacteria</taxon>
        <taxon>Bacillati</taxon>
        <taxon>Actinomycetota</taxon>
        <taxon>Actinomycetes</taxon>
        <taxon>Micrococcales</taxon>
        <taxon>Microbacteriaceae</taxon>
        <taxon>Rathayibacter</taxon>
    </lineage>
</organism>
<protein>
    <submittedName>
        <fullName evidence="2">Uncharacterized protein</fullName>
    </submittedName>
</protein>
<dbReference type="EMBL" id="LIIN01000246">
    <property type="protein sequence ID" value="KZX19694.1"/>
    <property type="molecule type" value="Genomic_DNA"/>
</dbReference>
<feature type="compositionally biased region" description="Basic and acidic residues" evidence="1">
    <location>
        <begin position="62"/>
        <end position="95"/>
    </location>
</feature>
<gene>
    <name evidence="2" type="ORF">ACH61_03210</name>
</gene>
<proteinExistence type="predicted"/>
<evidence type="ECO:0000256" key="1">
    <source>
        <dbReference type="SAM" id="MobiDB-lite"/>
    </source>
</evidence>
<keyword evidence="3" id="KW-1185">Reference proteome</keyword>
<dbReference type="AlphaFoldDB" id="A0A166H032"/>
<dbReference type="Proteomes" id="UP000076717">
    <property type="component" value="Unassembled WGS sequence"/>
</dbReference>
<accession>A0A166H032</accession>
<feature type="compositionally biased region" description="Basic and acidic residues" evidence="1">
    <location>
        <begin position="226"/>
        <end position="241"/>
    </location>
</feature>
<comment type="caution">
    <text evidence="2">The sequence shown here is derived from an EMBL/GenBank/DDBJ whole genome shotgun (WGS) entry which is preliminary data.</text>
</comment>
<feature type="compositionally biased region" description="Basic and acidic residues" evidence="1">
    <location>
        <begin position="33"/>
        <end position="47"/>
    </location>
</feature>
<feature type="compositionally biased region" description="Basic and acidic residues" evidence="1">
    <location>
        <begin position="296"/>
        <end position="309"/>
    </location>
</feature>
<reference evidence="2 3" key="1">
    <citation type="submission" date="2015-08" db="EMBL/GenBank/DDBJ databases">
        <title>Draft Genome Sequence of Rathayibacter sp. Strain VKM Ac-2596 Isolated from Leaf Gall Induced by Plant-Parasitic Nematodes.</title>
        <authorList>
            <person name="Vasilenko O.V."/>
            <person name="Starodumova I.P."/>
            <person name="Tarlachkov S.V."/>
            <person name="Dorofeeva L.V."/>
            <person name="Evtushenko L.I."/>
        </authorList>
    </citation>
    <scope>NUCLEOTIDE SEQUENCE [LARGE SCALE GENOMIC DNA]</scope>
    <source>
        <strain evidence="2 3">VKM Ac-2596</strain>
    </source>
</reference>
<evidence type="ECO:0000313" key="2">
    <source>
        <dbReference type="EMBL" id="KZX19694.1"/>
    </source>
</evidence>
<feature type="region of interest" description="Disordered" evidence="1">
    <location>
        <begin position="226"/>
        <end position="246"/>
    </location>
</feature>
<name>A0A166H032_9MICO</name>